<evidence type="ECO:0000313" key="2">
    <source>
        <dbReference type="EMBL" id="KAF2662012.1"/>
    </source>
</evidence>
<evidence type="ECO:0000313" key="3">
    <source>
        <dbReference type="Proteomes" id="UP000799324"/>
    </source>
</evidence>
<dbReference type="AlphaFoldDB" id="A0A6A6TQD6"/>
<organism evidence="2 3">
    <name type="scientific">Lophiostoma macrostomum CBS 122681</name>
    <dbReference type="NCBI Taxonomy" id="1314788"/>
    <lineage>
        <taxon>Eukaryota</taxon>
        <taxon>Fungi</taxon>
        <taxon>Dikarya</taxon>
        <taxon>Ascomycota</taxon>
        <taxon>Pezizomycotina</taxon>
        <taxon>Dothideomycetes</taxon>
        <taxon>Pleosporomycetidae</taxon>
        <taxon>Pleosporales</taxon>
        <taxon>Lophiostomataceae</taxon>
        <taxon>Lophiostoma</taxon>
    </lineage>
</organism>
<name>A0A6A6TQD6_9PLEO</name>
<dbReference type="EMBL" id="MU004291">
    <property type="protein sequence ID" value="KAF2662012.1"/>
    <property type="molecule type" value="Genomic_DNA"/>
</dbReference>
<feature type="compositionally biased region" description="Polar residues" evidence="1">
    <location>
        <begin position="11"/>
        <end position="25"/>
    </location>
</feature>
<feature type="compositionally biased region" description="Acidic residues" evidence="1">
    <location>
        <begin position="1"/>
        <end position="10"/>
    </location>
</feature>
<evidence type="ECO:0000256" key="1">
    <source>
        <dbReference type="SAM" id="MobiDB-lite"/>
    </source>
</evidence>
<feature type="region of interest" description="Disordered" evidence="1">
    <location>
        <begin position="1"/>
        <end position="34"/>
    </location>
</feature>
<dbReference type="OrthoDB" id="4764735at2759"/>
<protein>
    <submittedName>
        <fullName evidence="2">Uncharacterized protein</fullName>
    </submittedName>
</protein>
<accession>A0A6A6TQD6</accession>
<keyword evidence="3" id="KW-1185">Reference proteome</keyword>
<proteinExistence type="predicted"/>
<gene>
    <name evidence="2" type="ORF">K491DRAFT_686996</name>
</gene>
<dbReference type="Proteomes" id="UP000799324">
    <property type="component" value="Unassembled WGS sequence"/>
</dbReference>
<sequence length="383" mass="42618">MTESDGDSETDTQGPPTPTSSTAQADSEDDIPESDVHFAFGPQNWYFVRCGDTWRFVRSKQSVWENEDFKDAHWVAFKHTTGTFIGGETRKGTGRVIHTWNDGYLVKASEVDSFIESRQAYSKLHDWLCETTKSDAAKVKKVAITIGPNGSYFARCRSSWISHDLPLDLAKAIEEDESKPAVVALGVDDSWIVIWSDGTRSWNLRYKYPALQETGILGTKIDTMKPFFAALSPYEKDEYLVVSRNGQFNYKTALGSSEESEKLHQLTDAYMVAQAKLHGHTFNQTFTRDGWTRKSVISPDGVAAQIGPFRSLYWWKERRDVMMQRDALLTAGTIGAGAGMLSKLAGGSTMKAVGTAGLTGIVAGMFYSQGYLQALQTYRNSKL</sequence>
<reference evidence="2" key="1">
    <citation type="journal article" date="2020" name="Stud. Mycol.">
        <title>101 Dothideomycetes genomes: a test case for predicting lifestyles and emergence of pathogens.</title>
        <authorList>
            <person name="Haridas S."/>
            <person name="Albert R."/>
            <person name="Binder M."/>
            <person name="Bloem J."/>
            <person name="Labutti K."/>
            <person name="Salamov A."/>
            <person name="Andreopoulos B."/>
            <person name="Baker S."/>
            <person name="Barry K."/>
            <person name="Bills G."/>
            <person name="Bluhm B."/>
            <person name="Cannon C."/>
            <person name="Castanera R."/>
            <person name="Culley D."/>
            <person name="Daum C."/>
            <person name="Ezra D."/>
            <person name="Gonzalez J."/>
            <person name="Henrissat B."/>
            <person name="Kuo A."/>
            <person name="Liang C."/>
            <person name="Lipzen A."/>
            <person name="Lutzoni F."/>
            <person name="Magnuson J."/>
            <person name="Mondo S."/>
            <person name="Nolan M."/>
            <person name="Ohm R."/>
            <person name="Pangilinan J."/>
            <person name="Park H.-J."/>
            <person name="Ramirez L."/>
            <person name="Alfaro M."/>
            <person name="Sun H."/>
            <person name="Tritt A."/>
            <person name="Yoshinaga Y."/>
            <person name="Zwiers L.-H."/>
            <person name="Turgeon B."/>
            <person name="Goodwin S."/>
            <person name="Spatafora J."/>
            <person name="Crous P."/>
            <person name="Grigoriev I."/>
        </authorList>
    </citation>
    <scope>NUCLEOTIDE SEQUENCE</scope>
    <source>
        <strain evidence="2">CBS 122681</strain>
    </source>
</reference>